<dbReference type="NCBIfam" id="TIGR01640">
    <property type="entry name" value="F_box_assoc_1"/>
    <property type="match status" value="1"/>
</dbReference>
<name>A0A5A7TCP6_CUCMM</name>
<dbReference type="InterPro" id="IPR013187">
    <property type="entry name" value="F-box-assoc_dom_typ3"/>
</dbReference>
<evidence type="ECO:0000313" key="4">
    <source>
        <dbReference type="Proteomes" id="UP000321393"/>
    </source>
</evidence>
<dbReference type="PANTHER" id="PTHR31111">
    <property type="entry name" value="BNAA05G37150D PROTEIN-RELATED"/>
    <property type="match status" value="1"/>
</dbReference>
<gene>
    <name evidence="3" type="ORF">E5676_scaffold169G002060</name>
    <name evidence="2" type="ORF">E6C27_scaffold64G002040</name>
</gene>
<dbReference type="EMBL" id="SSTE01018412">
    <property type="protein sequence ID" value="KAA0039401.1"/>
    <property type="molecule type" value="Genomic_DNA"/>
</dbReference>
<proteinExistence type="predicted"/>
<evidence type="ECO:0000313" key="3">
    <source>
        <dbReference type="EMBL" id="TYK00589.1"/>
    </source>
</evidence>
<reference evidence="4 5" key="1">
    <citation type="submission" date="2019-08" db="EMBL/GenBank/DDBJ databases">
        <title>Draft genome sequences of two oriental melons (Cucumis melo L. var makuwa).</title>
        <authorList>
            <person name="Kwon S.-Y."/>
        </authorList>
    </citation>
    <scope>NUCLEOTIDE SEQUENCE [LARGE SCALE GENOMIC DNA]</scope>
    <source>
        <strain evidence="5">cv. Chang Bougi</strain>
        <strain evidence="4">cv. SW 3</strain>
        <tissue evidence="2">Leaf</tissue>
    </source>
</reference>
<dbReference type="InterPro" id="IPR017451">
    <property type="entry name" value="F-box-assoc_interact_dom"/>
</dbReference>
<dbReference type="Pfam" id="PF08268">
    <property type="entry name" value="FBA_3"/>
    <property type="match status" value="1"/>
</dbReference>
<dbReference type="Proteomes" id="UP000321947">
    <property type="component" value="Unassembled WGS sequence"/>
</dbReference>
<dbReference type="OrthoDB" id="610337at2759"/>
<evidence type="ECO:0000313" key="2">
    <source>
        <dbReference type="EMBL" id="KAA0039401.1"/>
    </source>
</evidence>
<comment type="caution">
    <text evidence="2">The sequence shown here is derived from an EMBL/GenBank/DDBJ whole genome shotgun (WGS) entry which is preliminary data.</text>
</comment>
<sequence>MTNEFFELPECEFDESHPFYGFGFSLKTKQYKLFRVTYDDRYELYCIMEIMRFGDRSGTKEEWRHFKCPPISFDNHGAYLNGVIYWVGKEEGKEHVIYALDVETEQIESVAVLEVGPHSFRDEHQDKIIME</sequence>
<dbReference type="PANTHER" id="PTHR31111:SF138">
    <property type="entry name" value="F-BOX ASSOCIATED DOMAIN-CONTAINING PROTEIN"/>
    <property type="match status" value="1"/>
</dbReference>
<evidence type="ECO:0000313" key="5">
    <source>
        <dbReference type="Proteomes" id="UP000321947"/>
    </source>
</evidence>
<protein>
    <submittedName>
        <fullName evidence="2">F-box protein</fullName>
    </submittedName>
</protein>
<evidence type="ECO:0000259" key="1">
    <source>
        <dbReference type="Pfam" id="PF08268"/>
    </source>
</evidence>
<accession>A0A5A7TCP6</accession>
<dbReference type="EMBL" id="SSTD01016718">
    <property type="protein sequence ID" value="TYK00589.1"/>
    <property type="molecule type" value="Genomic_DNA"/>
</dbReference>
<dbReference type="AlphaFoldDB" id="A0A5A7TCP6"/>
<feature type="domain" description="F-box associated beta-propeller type 3" evidence="1">
    <location>
        <begin position="2"/>
        <end position="112"/>
    </location>
</feature>
<organism evidence="2 4">
    <name type="scientific">Cucumis melo var. makuwa</name>
    <name type="common">Oriental melon</name>
    <dbReference type="NCBI Taxonomy" id="1194695"/>
    <lineage>
        <taxon>Eukaryota</taxon>
        <taxon>Viridiplantae</taxon>
        <taxon>Streptophyta</taxon>
        <taxon>Embryophyta</taxon>
        <taxon>Tracheophyta</taxon>
        <taxon>Spermatophyta</taxon>
        <taxon>Magnoliopsida</taxon>
        <taxon>eudicotyledons</taxon>
        <taxon>Gunneridae</taxon>
        <taxon>Pentapetalae</taxon>
        <taxon>rosids</taxon>
        <taxon>fabids</taxon>
        <taxon>Cucurbitales</taxon>
        <taxon>Cucurbitaceae</taxon>
        <taxon>Benincaseae</taxon>
        <taxon>Cucumis</taxon>
    </lineage>
</organism>
<dbReference type="Proteomes" id="UP000321393">
    <property type="component" value="Unassembled WGS sequence"/>
</dbReference>